<dbReference type="eggNOG" id="ENOG5032UIY">
    <property type="taxonomic scope" value="Bacteria"/>
</dbReference>
<keyword evidence="4" id="KW-1185">Reference proteome</keyword>
<evidence type="ECO:0000259" key="2">
    <source>
        <dbReference type="Pfam" id="PF14145"/>
    </source>
</evidence>
<reference evidence="3 4" key="1">
    <citation type="submission" date="2013-08" db="EMBL/GenBank/DDBJ databases">
        <title>Genome of Pontibacillus chungwhensis.</title>
        <authorList>
            <person name="Wang Q."/>
            <person name="Wang G."/>
        </authorList>
    </citation>
    <scope>NUCLEOTIDE SEQUENCE [LARGE SCALE GENOMIC DNA]</scope>
    <source>
        <strain evidence="3 4">BH030062</strain>
    </source>
</reference>
<proteinExistence type="predicted"/>
<keyword evidence="1" id="KW-0812">Transmembrane</keyword>
<dbReference type="Proteomes" id="UP000030153">
    <property type="component" value="Unassembled WGS sequence"/>
</dbReference>
<keyword evidence="1" id="KW-0472">Membrane</keyword>
<evidence type="ECO:0000256" key="1">
    <source>
        <dbReference type="SAM" id="Phobius"/>
    </source>
</evidence>
<organism evidence="3 4">
    <name type="scientific">Pontibacillus chungwhensis BH030062</name>
    <dbReference type="NCBI Taxonomy" id="1385513"/>
    <lineage>
        <taxon>Bacteria</taxon>
        <taxon>Bacillati</taxon>
        <taxon>Bacillota</taxon>
        <taxon>Bacilli</taxon>
        <taxon>Bacillales</taxon>
        <taxon>Bacillaceae</taxon>
        <taxon>Pontibacillus</taxon>
    </lineage>
</organism>
<gene>
    <name evidence="3" type="ORF">N780_03735</name>
</gene>
<sequence>MDMNQEQQANAQTQSKEDYVDLKVGKHDLFFKKPYQILYTLNDFLLGLWFLIGSICFYFEGAVKTWGVTLFVLGSFQLLIRPSIRLAHRIHLKNGSKSIVGVGGKLLPLY</sequence>
<feature type="non-terminal residue" evidence="3">
    <location>
        <position position="110"/>
    </location>
</feature>
<name>A0A0A2UVP7_9BACI</name>
<feature type="domain" description="YrhK" evidence="2">
    <location>
        <begin position="35"/>
        <end position="90"/>
    </location>
</feature>
<dbReference type="EMBL" id="AVBG01000010">
    <property type="protein sequence ID" value="KGP90808.1"/>
    <property type="molecule type" value="Genomic_DNA"/>
</dbReference>
<dbReference type="STRING" id="1385513.N780_03735"/>
<dbReference type="InterPro" id="IPR025424">
    <property type="entry name" value="YrhK_domain"/>
</dbReference>
<keyword evidence="1" id="KW-1133">Transmembrane helix</keyword>
<dbReference type="AlphaFoldDB" id="A0A0A2UVP7"/>
<evidence type="ECO:0000313" key="4">
    <source>
        <dbReference type="Proteomes" id="UP000030153"/>
    </source>
</evidence>
<comment type="caution">
    <text evidence="3">The sequence shown here is derived from an EMBL/GenBank/DDBJ whole genome shotgun (WGS) entry which is preliminary data.</text>
</comment>
<dbReference type="Pfam" id="PF14145">
    <property type="entry name" value="YrhK"/>
    <property type="match status" value="1"/>
</dbReference>
<feature type="transmembrane region" description="Helical" evidence="1">
    <location>
        <begin position="37"/>
        <end position="60"/>
    </location>
</feature>
<protein>
    <recommendedName>
        <fullName evidence="2">YrhK domain-containing protein</fullName>
    </recommendedName>
</protein>
<evidence type="ECO:0000313" key="3">
    <source>
        <dbReference type="EMBL" id="KGP90808.1"/>
    </source>
</evidence>
<accession>A0A0A2UVP7</accession>